<evidence type="ECO:0000256" key="1">
    <source>
        <dbReference type="SAM" id="Phobius"/>
    </source>
</evidence>
<dbReference type="InterPro" id="IPR046714">
    <property type="entry name" value="DUF6787"/>
</dbReference>
<keyword evidence="1" id="KW-0472">Membrane</keyword>
<proteinExistence type="predicted"/>
<evidence type="ECO:0000313" key="4">
    <source>
        <dbReference type="Proteomes" id="UP001319180"/>
    </source>
</evidence>
<dbReference type="AlphaFoldDB" id="A0AAP2GG37"/>
<organism evidence="3 4">
    <name type="scientific">Dawidia soli</name>
    <dbReference type="NCBI Taxonomy" id="2782352"/>
    <lineage>
        <taxon>Bacteria</taxon>
        <taxon>Pseudomonadati</taxon>
        <taxon>Bacteroidota</taxon>
        <taxon>Cytophagia</taxon>
        <taxon>Cytophagales</taxon>
        <taxon>Chryseotaleaceae</taxon>
        <taxon>Dawidia</taxon>
    </lineage>
</organism>
<dbReference type="EMBL" id="JAHESC010000056">
    <property type="protein sequence ID" value="MBT1690124.1"/>
    <property type="molecule type" value="Genomic_DNA"/>
</dbReference>
<sequence>MNNSSWIEKLRQRWQLGSIFQVVVVLLVFTCTGFTIAFLKKPLLRFLFGEEAASSVLAAILYYIFVLPLYNVVLLAYGFLFGQFDFFWKFEKRFLGRIFSGFRKTKK</sequence>
<evidence type="ECO:0000259" key="2">
    <source>
        <dbReference type="Pfam" id="PF20584"/>
    </source>
</evidence>
<keyword evidence="1" id="KW-1133">Transmembrane helix</keyword>
<feature type="transmembrane region" description="Helical" evidence="1">
    <location>
        <begin position="20"/>
        <end position="39"/>
    </location>
</feature>
<accession>A0AAP2GG37</accession>
<feature type="domain" description="DUF6787" evidence="2">
    <location>
        <begin position="24"/>
        <end position="101"/>
    </location>
</feature>
<feature type="transmembrane region" description="Helical" evidence="1">
    <location>
        <begin position="70"/>
        <end position="88"/>
    </location>
</feature>
<protein>
    <recommendedName>
        <fullName evidence="2">DUF6787 domain-containing protein</fullName>
    </recommendedName>
</protein>
<reference evidence="3 4" key="1">
    <citation type="submission" date="2021-05" db="EMBL/GenBank/DDBJ databases">
        <title>A Polyphasic approach of four new species of the genus Ohtaekwangia: Ohtaekwangia histidinii sp. nov., Ohtaekwangia cretensis sp. nov., Ohtaekwangia indiensis sp. nov., Ohtaekwangia reichenbachii sp. nov. from diverse environment.</title>
        <authorList>
            <person name="Octaviana S."/>
        </authorList>
    </citation>
    <scope>NUCLEOTIDE SEQUENCE [LARGE SCALE GENOMIC DNA]</scope>
    <source>
        <strain evidence="3 4">PWU37</strain>
    </source>
</reference>
<keyword evidence="4" id="KW-1185">Reference proteome</keyword>
<dbReference type="Pfam" id="PF20584">
    <property type="entry name" value="DUF6787"/>
    <property type="match status" value="1"/>
</dbReference>
<dbReference type="RefSeq" id="WP_254093343.1">
    <property type="nucleotide sequence ID" value="NZ_JAHESC010000056.1"/>
</dbReference>
<comment type="caution">
    <text evidence="3">The sequence shown here is derived from an EMBL/GenBank/DDBJ whole genome shotgun (WGS) entry which is preliminary data.</text>
</comment>
<dbReference type="Proteomes" id="UP001319180">
    <property type="component" value="Unassembled WGS sequence"/>
</dbReference>
<keyword evidence="1" id="KW-0812">Transmembrane</keyword>
<evidence type="ECO:0000313" key="3">
    <source>
        <dbReference type="EMBL" id="MBT1690124.1"/>
    </source>
</evidence>
<name>A0AAP2GG37_9BACT</name>
<gene>
    <name evidence="3" type="ORF">KK078_26405</name>
</gene>